<dbReference type="PANTHER" id="PTHR23155">
    <property type="entry name" value="DISEASE RESISTANCE PROTEIN RP"/>
    <property type="match status" value="1"/>
</dbReference>
<dbReference type="Gene3D" id="1.20.5.4130">
    <property type="match status" value="1"/>
</dbReference>
<comment type="similarity">
    <text evidence="1">Belongs to the disease resistance NB-LRR family.</text>
</comment>
<dbReference type="FunFam" id="1.10.10.10:FF:000322">
    <property type="entry name" value="Probable disease resistance protein At1g63360"/>
    <property type="match status" value="1"/>
</dbReference>
<evidence type="ECO:0000256" key="2">
    <source>
        <dbReference type="ARBA" id="ARBA00022614"/>
    </source>
</evidence>
<dbReference type="Gene3D" id="3.40.50.300">
    <property type="entry name" value="P-loop containing nucleotide triphosphate hydrolases"/>
    <property type="match status" value="1"/>
</dbReference>
<name>A0ABC8VJY5_9POAL</name>
<evidence type="ECO:0000313" key="11">
    <source>
        <dbReference type="EMBL" id="CAL4892346.1"/>
    </source>
</evidence>
<dbReference type="GO" id="GO:0000166">
    <property type="term" value="F:nucleotide binding"/>
    <property type="evidence" value="ECO:0007669"/>
    <property type="project" value="UniProtKB-KW"/>
</dbReference>
<dbReference type="InterPro" id="IPR041118">
    <property type="entry name" value="Rx_N"/>
</dbReference>
<dbReference type="SUPFAM" id="SSF52540">
    <property type="entry name" value="P-loop containing nucleoside triphosphate hydrolases"/>
    <property type="match status" value="1"/>
</dbReference>
<dbReference type="InterPro" id="IPR002182">
    <property type="entry name" value="NB-ARC"/>
</dbReference>
<evidence type="ECO:0000256" key="1">
    <source>
        <dbReference type="ARBA" id="ARBA00008894"/>
    </source>
</evidence>
<keyword evidence="4" id="KW-0547">Nucleotide-binding</keyword>
<dbReference type="Gene3D" id="3.80.10.10">
    <property type="entry name" value="Ribonuclease Inhibitor"/>
    <property type="match status" value="1"/>
</dbReference>
<dbReference type="FunFam" id="3.40.50.300:FF:001091">
    <property type="entry name" value="Probable disease resistance protein At1g61300"/>
    <property type="match status" value="1"/>
</dbReference>
<keyword evidence="3" id="KW-0677">Repeat</keyword>
<evidence type="ECO:0000256" key="5">
    <source>
        <dbReference type="ARBA" id="ARBA00022821"/>
    </source>
</evidence>
<evidence type="ECO:0000256" key="6">
    <source>
        <dbReference type="ARBA" id="ARBA00023054"/>
    </source>
</evidence>
<dbReference type="PANTHER" id="PTHR23155:SF999">
    <property type="entry name" value="NB-ARC DOMAIN CONTAINING PROTEIN, EXPRESSED"/>
    <property type="match status" value="1"/>
</dbReference>
<proteinExistence type="inferred from homology"/>
<dbReference type="GO" id="GO:0042742">
    <property type="term" value="P:defense response to bacterium"/>
    <property type="evidence" value="ECO:0007669"/>
    <property type="project" value="UniProtKB-ARBA"/>
</dbReference>
<dbReference type="EMBL" id="OZ075120">
    <property type="protein sequence ID" value="CAL4892346.1"/>
    <property type="molecule type" value="Genomic_DNA"/>
</dbReference>
<dbReference type="InterPro" id="IPR058922">
    <property type="entry name" value="WHD_DRP"/>
</dbReference>
<keyword evidence="6" id="KW-0175">Coiled coil</keyword>
<dbReference type="CDD" id="cd14798">
    <property type="entry name" value="RX-CC_like"/>
    <property type="match status" value="1"/>
</dbReference>
<dbReference type="InterPro" id="IPR055414">
    <property type="entry name" value="LRR_R13L4/SHOC2-like"/>
</dbReference>
<dbReference type="Pfam" id="PF18052">
    <property type="entry name" value="Rx_N"/>
    <property type="match status" value="1"/>
</dbReference>
<dbReference type="InterPro" id="IPR038005">
    <property type="entry name" value="RX-like_CC"/>
</dbReference>
<dbReference type="InterPro" id="IPR027417">
    <property type="entry name" value="P-loop_NTPase"/>
</dbReference>
<dbReference type="Gene3D" id="1.10.8.430">
    <property type="entry name" value="Helical domain of apoptotic protease-activating factors"/>
    <property type="match status" value="1"/>
</dbReference>
<protein>
    <submittedName>
        <fullName evidence="11">Uncharacterized protein</fullName>
    </submittedName>
</protein>
<dbReference type="InterPro" id="IPR036388">
    <property type="entry name" value="WH-like_DNA-bd_sf"/>
</dbReference>
<dbReference type="GO" id="GO:0009626">
    <property type="term" value="P:plant-type hypersensitive response"/>
    <property type="evidence" value="ECO:0007669"/>
    <property type="project" value="UniProtKB-ARBA"/>
</dbReference>
<dbReference type="AlphaFoldDB" id="A0ABC8VJY5"/>
<evidence type="ECO:0000259" key="10">
    <source>
        <dbReference type="Pfam" id="PF23598"/>
    </source>
</evidence>
<dbReference type="Pfam" id="PF23559">
    <property type="entry name" value="WHD_DRP"/>
    <property type="match status" value="1"/>
</dbReference>
<evidence type="ECO:0000256" key="3">
    <source>
        <dbReference type="ARBA" id="ARBA00022737"/>
    </source>
</evidence>
<dbReference type="InterPro" id="IPR042197">
    <property type="entry name" value="Apaf_helical"/>
</dbReference>
<dbReference type="InterPro" id="IPR044974">
    <property type="entry name" value="Disease_R_plants"/>
</dbReference>
<organism evidence="11 12">
    <name type="scientific">Urochloa decumbens</name>
    <dbReference type="NCBI Taxonomy" id="240449"/>
    <lineage>
        <taxon>Eukaryota</taxon>
        <taxon>Viridiplantae</taxon>
        <taxon>Streptophyta</taxon>
        <taxon>Embryophyta</taxon>
        <taxon>Tracheophyta</taxon>
        <taxon>Spermatophyta</taxon>
        <taxon>Magnoliopsida</taxon>
        <taxon>Liliopsida</taxon>
        <taxon>Poales</taxon>
        <taxon>Poaceae</taxon>
        <taxon>PACMAD clade</taxon>
        <taxon>Panicoideae</taxon>
        <taxon>Panicodae</taxon>
        <taxon>Paniceae</taxon>
        <taxon>Melinidinae</taxon>
        <taxon>Urochloa</taxon>
    </lineage>
</organism>
<dbReference type="InterPro" id="IPR032675">
    <property type="entry name" value="LRR_dom_sf"/>
</dbReference>
<dbReference type="PRINTS" id="PR00364">
    <property type="entry name" value="DISEASERSIST"/>
</dbReference>
<keyword evidence="12" id="KW-1185">Reference proteome</keyword>
<dbReference type="GO" id="GO:0002758">
    <property type="term" value="P:innate immune response-activating signaling pathway"/>
    <property type="evidence" value="ECO:0007669"/>
    <property type="project" value="UniProtKB-ARBA"/>
</dbReference>
<feature type="domain" description="Disease resistance R13L4/SHOC-2-like LRR" evidence="10">
    <location>
        <begin position="498"/>
        <end position="690"/>
    </location>
</feature>
<keyword evidence="5" id="KW-0611">Plant defense</keyword>
<feature type="domain" description="NB-ARC" evidence="7">
    <location>
        <begin position="126"/>
        <end position="295"/>
    </location>
</feature>
<evidence type="ECO:0000259" key="8">
    <source>
        <dbReference type="Pfam" id="PF18052"/>
    </source>
</evidence>
<accession>A0ABC8VJY5</accession>
<feature type="domain" description="Disease resistance protein winged helix" evidence="9">
    <location>
        <begin position="380"/>
        <end position="450"/>
    </location>
</feature>
<evidence type="ECO:0000259" key="9">
    <source>
        <dbReference type="Pfam" id="PF23559"/>
    </source>
</evidence>
<dbReference type="Gene3D" id="1.10.10.10">
    <property type="entry name" value="Winged helix-like DNA-binding domain superfamily/Winged helix DNA-binding domain"/>
    <property type="match status" value="1"/>
</dbReference>
<evidence type="ECO:0000256" key="4">
    <source>
        <dbReference type="ARBA" id="ARBA00022741"/>
    </source>
</evidence>
<dbReference type="Pfam" id="PF23598">
    <property type="entry name" value="LRR_14"/>
    <property type="match status" value="1"/>
</dbReference>
<dbReference type="SUPFAM" id="SSF52058">
    <property type="entry name" value="L domain-like"/>
    <property type="match status" value="1"/>
</dbReference>
<dbReference type="Pfam" id="PF00931">
    <property type="entry name" value="NB-ARC"/>
    <property type="match status" value="1"/>
</dbReference>
<dbReference type="Proteomes" id="UP001497457">
    <property type="component" value="Chromosome 10rd"/>
</dbReference>
<feature type="domain" description="Disease resistance N-terminal" evidence="8">
    <location>
        <begin position="1"/>
        <end position="50"/>
    </location>
</feature>
<evidence type="ECO:0000313" key="12">
    <source>
        <dbReference type="Proteomes" id="UP001497457"/>
    </source>
</evidence>
<evidence type="ECO:0000259" key="7">
    <source>
        <dbReference type="Pfam" id="PF00931"/>
    </source>
</evidence>
<reference evidence="11" key="1">
    <citation type="submission" date="2024-10" db="EMBL/GenBank/DDBJ databases">
        <authorList>
            <person name="Ryan C."/>
        </authorList>
    </citation>
    <scope>NUCLEOTIDE SEQUENCE [LARGE SCALE GENOMIC DNA]</scope>
</reference>
<gene>
    <name evidence="11" type="ORF">URODEC1_LOCUS4233</name>
</gene>
<keyword evidence="2" id="KW-0433">Leucine-rich repeat</keyword>
<sequence>MNAALEKLANMEKLDVQTRVWRDKVREMAYDIEDCIDVFMHHLGQGDDKEGLFHKTAWRIRKLRVRYQIANKIQEIRARVVEQSESRERYKIVESEATPAVPPVDPRVQAMFKDAKRLVGIDGLRDEITEVLMEEGDSNFGQLKVVSIMGFGGLGKTTLANQVYTTIKNEFQCKAFVSFSRSPDIAKILKDILSGVGYVMNMSDDVDKLLMALTQHLADKRYLIVIDDIWSITDWNIIKCAFLQNRKGSRVILTTRIQEVATACSSEFQGHLYEMQPLKNHDSRRLFFKRLFNTEDSCPNKYREISEDMLRKCRGVPLAITSIASLLATHGKDIEKWEKIQHSIGYELETHPTMEWMRHVLSLSYNDLPHYLRTLYLGTYPEDYQIMKVDLVRQWIAEGFVPEKQGLDLEEVAEGYFNELINRNMIQPVDSSASGEVWTCQVHDLKLDLILLKCKEENFINTIDGLHNMRVTSQVRRICHQIHTENIPSGTERMSLSQVRSYMFYRAAKCALILSKFELLRVLNLELDSYGGGPDSTGFDLSGISHLFLLRYLKVRGFHLRLPKKFGKLQHLMTLDVTSNWLDSTNPSLDVASLSSLRHLILPRNPKCLELRNGVRKLKNLQTLLWFDISMNAVETIRHLSELTNLRELSLMDKGATREQDSDTRALKHDTMAASLRTLGNNNLRALSTSFSAGKSLHHPPTYGGWTT</sequence>